<dbReference type="OrthoDB" id="4843554at2759"/>
<sequence length="186" mass="19267">MSLASLPGPSTAEPQGLTAVSVPSQCSDICRPIVELTNTCDVNMEVKMAMDMSAEEMKAEMDCICKNTSFDVKGIMGLCASCMSQNASSRNETAMIMSGCSFPTTSYAPSATTALAGVKVEATKPVMTMTMWNNTETSNNQTNSSSGMDGMTMGGAGHLEVGAGFFSAGMVMMSIGLGVSLILGSM</sequence>
<name>A0A6A6WR92_9PLEO</name>
<reference evidence="2" key="1">
    <citation type="journal article" date="2020" name="Stud. Mycol.">
        <title>101 Dothideomycetes genomes: a test case for predicting lifestyles and emergence of pathogens.</title>
        <authorList>
            <person name="Haridas S."/>
            <person name="Albert R."/>
            <person name="Binder M."/>
            <person name="Bloem J."/>
            <person name="Labutti K."/>
            <person name="Salamov A."/>
            <person name="Andreopoulos B."/>
            <person name="Baker S."/>
            <person name="Barry K."/>
            <person name="Bills G."/>
            <person name="Bluhm B."/>
            <person name="Cannon C."/>
            <person name="Castanera R."/>
            <person name="Culley D."/>
            <person name="Daum C."/>
            <person name="Ezra D."/>
            <person name="Gonzalez J."/>
            <person name="Henrissat B."/>
            <person name="Kuo A."/>
            <person name="Liang C."/>
            <person name="Lipzen A."/>
            <person name="Lutzoni F."/>
            <person name="Magnuson J."/>
            <person name="Mondo S."/>
            <person name="Nolan M."/>
            <person name="Ohm R."/>
            <person name="Pangilinan J."/>
            <person name="Park H.-J."/>
            <person name="Ramirez L."/>
            <person name="Alfaro M."/>
            <person name="Sun H."/>
            <person name="Tritt A."/>
            <person name="Yoshinaga Y."/>
            <person name="Zwiers L.-H."/>
            <person name="Turgeon B."/>
            <person name="Goodwin S."/>
            <person name="Spatafora J."/>
            <person name="Crous P."/>
            <person name="Grigoriev I."/>
        </authorList>
    </citation>
    <scope>NUCLEOTIDE SEQUENCE</scope>
    <source>
        <strain evidence="2">CBS 109.77</strain>
    </source>
</reference>
<organism evidence="2 3">
    <name type="scientific">Melanomma pulvis-pyrius CBS 109.77</name>
    <dbReference type="NCBI Taxonomy" id="1314802"/>
    <lineage>
        <taxon>Eukaryota</taxon>
        <taxon>Fungi</taxon>
        <taxon>Dikarya</taxon>
        <taxon>Ascomycota</taxon>
        <taxon>Pezizomycotina</taxon>
        <taxon>Dothideomycetes</taxon>
        <taxon>Pleosporomycetidae</taxon>
        <taxon>Pleosporales</taxon>
        <taxon>Melanommataceae</taxon>
        <taxon>Melanomma</taxon>
    </lineage>
</organism>
<feature type="transmembrane region" description="Helical" evidence="1">
    <location>
        <begin position="161"/>
        <end position="183"/>
    </location>
</feature>
<accession>A0A6A6WR92</accession>
<dbReference type="Proteomes" id="UP000799757">
    <property type="component" value="Unassembled WGS sequence"/>
</dbReference>
<keyword evidence="1" id="KW-1133">Transmembrane helix</keyword>
<keyword evidence="3" id="KW-1185">Reference proteome</keyword>
<evidence type="ECO:0000313" key="2">
    <source>
        <dbReference type="EMBL" id="KAF2786448.1"/>
    </source>
</evidence>
<dbReference type="AlphaFoldDB" id="A0A6A6WR92"/>
<evidence type="ECO:0000313" key="3">
    <source>
        <dbReference type="Proteomes" id="UP000799757"/>
    </source>
</evidence>
<dbReference type="EMBL" id="MU002464">
    <property type="protein sequence ID" value="KAF2786448.1"/>
    <property type="molecule type" value="Genomic_DNA"/>
</dbReference>
<gene>
    <name evidence="2" type="ORF">K505DRAFT_259887</name>
</gene>
<evidence type="ECO:0000256" key="1">
    <source>
        <dbReference type="SAM" id="Phobius"/>
    </source>
</evidence>
<protein>
    <submittedName>
        <fullName evidence="2">Uncharacterized protein</fullName>
    </submittedName>
</protein>
<proteinExistence type="predicted"/>
<keyword evidence="1" id="KW-0472">Membrane</keyword>
<keyword evidence="1" id="KW-0812">Transmembrane</keyword>